<reference evidence="1" key="1">
    <citation type="submission" date="2020-01" db="EMBL/GenBank/DDBJ databases">
        <authorList>
            <consortium name="DOE Joint Genome Institute"/>
            <person name="Haridas S."/>
            <person name="Albert R."/>
            <person name="Binder M."/>
            <person name="Bloem J."/>
            <person name="Labutti K."/>
            <person name="Salamov A."/>
            <person name="Andreopoulos B."/>
            <person name="Baker S.E."/>
            <person name="Barry K."/>
            <person name="Bills G."/>
            <person name="Bluhm B.H."/>
            <person name="Cannon C."/>
            <person name="Castanera R."/>
            <person name="Culley D.E."/>
            <person name="Daum C."/>
            <person name="Ezra D."/>
            <person name="Gonzalez J.B."/>
            <person name="Henrissat B."/>
            <person name="Kuo A."/>
            <person name="Liang C."/>
            <person name="Lipzen A."/>
            <person name="Lutzoni F."/>
            <person name="Magnuson J."/>
            <person name="Mondo S."/>
            <person name="Nolan M."/>
            <person name="Ohm R."/>
            <person name="Pangilinan J."/>
            <person name="Park H.-J."/>
            <person name="Ramirez L."/>
            <person name="Alfaro M."/>
            <person name="Sun H."/>
            <person name="Tritt A."/>
            <person name="Yoshinaga Y."/>
            <person name="Zwiers L.-H."/>
            <person name="Turgeon B.G."/>
            <person name="Goodwin S.B."/>
            <person name="Spatafora J.W."/>
            <person name="Crous P.W."/>
            <person name="Grigoriev I.V."/>
        </authorList>
    </citation>
    <scope>NUCLEOTIDE SEQUENCE</scope>
    <source>
        <strain evidence="1">P77</strain>
    </source>
</reference>
<gene>
    <name evidence="1" type="ORF">BDW02DRAFT_60661</name>
</gene>
<protein>
    <submittedName>
        <fullName evidence="1">Uncharacterized protein</fullName>
    </submittedName>
</protein>
<dbReference type="AlphaFoldDB" id="A0A6A5K8I2"/>
<evidence type="ECO:0000313" key="1">
    <source>
        <dbReference type="EMBL" id="KAF1831267.1"/>
    </source>
</evidence>
<dbReference type="Proteomes" id="UP000800040">
    <property type="component" value="Unassembled WGS sequence"/>
</dbReference>
<organism evidence="1 2">
    <name type="scientific">Decorospora gaudefroyi</name>
    <dbReference type="NCBI Taxonomy" id="184978"/>
    <lineage>
        <taxon>Eukaryota</taxon>
        <taxon>Fungi</taxon>
        <taxon>Dikarya</taxon>
        <taxon>Ascomycota</taxon>
        <taxon>Pezizomycotina</taxon>
        <taxon>Dothideomycetes</taxon>
        <taxon>Pleosporomycetidae</taxon>
        <taxon>Pleosporales</taxon>
        <taxon>Pleosporineae</taxon>
        <taxon>Pleosporaceae</taxon>
        <taxon>Decorospora</taxon>
    </lineage>
</organism>
<proteinExistence type="predicted"/>
<accession>A0A6A5K8I2</accession>
<sequence>MTLLFRIQYVCAALSQSMHSALWGLLWRQSYYADCAAICEYVCRNQNSIDSASVSEDLLAVSVTGSHSNVEHVESCGLAFTSAARLALLTTAQSVVVRYPPSMPCNHEVNNGGAAALLSPSRRQTRYPYLLLVLRISLPCGSTAQHYVLSHTHYGTCNRLYAFYGNLTFFAIGEVSILTRSGSTFTC</sequence>
<dbReference type="EMBL" id="ML975368">
    <property type="protein sequence ID" value="KAF1831267.1"/>
    <property type="molecule type" value="Genomic_DNA"/>
</dbReference>
<name>A0A6A5K8I2_9PLEO</name>
<evidence type="ECO:0000313" key="2">
    <source>
        <dbReference type="Proteomes" id="UP000800040"/>
    </source>
</evidence>
<keyword evidence="2" id="KW-1185">Reference proteome</keyword>